<dbReference type="Proteomes" id="UP000230758">
    <property type="component" value="Unassembled WGS sequence"/>
</dbReference>
<reference evidence="2" key="1">
    <citation type="submission" date="2017-09" db="EMBL/GenBank/DDBJ databases">
        <title>Depth-based differentiation of microbial function through sediment-hosted aquifers and enrichment of novel symbionts in the deep terrestrial subsurface.</title>
        <authorList>
            <person name="Probst A.J."/>
            <person name="Ladd B."/>
            <person name="Jarett J.K."/>
            <person name="Geller-Mcgrath D.E."/>
            <person name="Sieber C.M.K."/>
            <person name="Emerson J.B."/>
            <person name="Anantharaman K."/>
            <person name="Thomas B.C."/>
            <person name="Malmstrom R."/>
            <person name="Stieglmeier M."/>
            <person name="Klingl A."/>
            <person name="Woyke T."/>
            <person name="Ryan C.M."/>
            <person name="Banfield J.F."/>
        </authorList>
    </citation>
    <scope>NUCLEOTIDE SEQUENCE [LARGE SCALE GENOMIC DNA]</scope>
</reference>
<name>A0A2M7WRK6_9BACT</name>
<accession>A0A2M7WRK6</accession>
<evidence type="ECO:0000313" key="1">
    <source>
        <dbReference type="EMBL" id="PJA32638.1"/>
    </source>
</evidence>
<comment type="caution">
    <text evidence="1">The sequence shown here is derived from an EMBL/GenBank/DDBJ whole genome shotgun (WGS) entry which is preliminary data.</text>
</comment>
<protein>
    <submittedName>
        <fullName evidence="1">Uncharacterized protein</fullName>
    </submittedName>
</protein>
<proteinExistence type="predicted"/>
<organism evidence="1 2">
    <name type="scientific">Candidatus Zambryskibacteria bacterium CG_4_9_14_3_um_filter_42_15</name>
    <dbReference type="NCBI Taxonomy" id="1975112"/>
    <lineage>
        <taxon>Bacteria</taxon>
        <taxon>Candidatus Zambryskiibacteriota</taxon>
    </lineage>
</organism>
<gene>
    <name evidence="1" type="ORF">CO185_02330</name>
</gene>
<dbReference type="EMBL" id="PFXF01000025">
    <property type="protein sequence ID" value="PJA32638.1"/>
    <property type="molecule type" value="Genomic_DNA"/>
</dbReference>
<sequence length="262" mass="28396">MPRARLTSALFLAVVLIVGAMWFRFGKTDYTSSSITPINEHGPLFPDETFLGDFTGGERPTTTSSSLPLTQTDLFSRQLFSDYISLKSQGEITSSDANNIASKYAQNLFNISVPANKISINQITIVPDSQENLSLYGNAVSNLIRKYKNLTAPQYGGGSTADISSPAFATFMIAVSKSYQAAANELIALKAPASLAENHLNFVNLYLENAEIMKAVSNFSQDPVPAYSALNSYVQNTGKESGIILNIRVRLQASGIIFNNSL</sequence>
<dbReference type="AlphaFoldDB" id="A0A2M7WRK6"/>
<evidence type="ECO:0000313" key="2">
    <source>
        <dbReference type="Proteomes" id="UP000230758"/>
    </source>
</evidence>